<dbReference type="Proteomes" id="UP000268652">
    <property type="component" value="Unassembled WGS sequence"/>
</dbReference>
<proteinExistence type="predicted"/>
<comment type="caution">
    <text evidence="2">The sequence shown here is derived from an EMBL/GenBank/DDBJ whole genome shotgun (WGS) entry which is preliminary data.</text>
</comment>
<evidence type="ECO:0000259" key="1">
    <source>
        <dbReference type="Pfam" id="PF00248"/>
    </source>
</evidence>
<dbReference type="AlphaFoldDB" id="A0A3A9W5Y1"/>
<protein>
    <submittedName>
        <fullName evidence="2">Aldo/keto reductase</fullName>
    </submittedName>
</protein>
<dbReference type="InterPro" id="IPR023210">
    <property type="entry name" value="NADP_OxRdtase_dom"/>
</dbReference>
<dbReference type="InterPro" id="IPR020471">
    <property type="entry name" value="AKR"/>
</dbReference>
<dbReference type="Gene3D" id="3.20.20.100">
    <property type="entry name" value="NADP-dependent oxidoreductase domain"/>
    <property type="match status" value="1"/>
</dbReference>
<evidence type="ECO:0000313" key="3">
    <source>
        <dbReference type="EMBL" id="RKN21763.1"/>
    </source>
</evidence>
<dbReference type="GO" id="GO:0016491">
    <property type="term" value="F:oxidoreductase activity"/>
    <property type="evidence" value="ECO:0007669"/>
    <property type="project" value="InterPro"/>
</dbReference>
<reference evidence="4 5" key="1">
    <citation type="submission" date="2018-09" db="EMBL/GenBank/DDBJ databases">
        <title>Streptomyces sp. nov. DS1-2, an endophytic actinomycete isolated from roots of Dendrobium scabrilingue.</title>
        <authorList>
            <person name="Kuncharoen N."/>
            <person name="Kudo T."/>
            <person name="Ohkuma M."/>
            <person name="Yuki M."/>
            <person name="Tanasupawat S."/>
        </authorList>
    </citation>
    <scope>NUCLEOTIDE SEQUENCE [LARGE SCALE GENOMIC DNA]</scope>
    <source>
        <strain evidence="2 5">AZ1-7</strain>
        <strain evidence="3 4">DS1-2</strain>
    </source>
</reference>
<dbReference type="OrthoDB" id="9768851at2"/>
<dbReference type="PANTHER" id="PTHR42686">
    <property type="entry name" value="GH17980P-RELATED"/>
    <property type="match status" value="1"/>
</dbReference>
<dbReference type="PANTHER" id="PTHR42686:SF1">
    <property type="entry name" value="GH17980P-RELATED"/>
    <property type="match status" value="1"/>
</dbReference>
<feature type="domain" description="NADP-dependent oxidoreductase" evidence="1">
    <location>
        <begin position="23"/>
        <end position="308"/>
    </location>
</feature>
<dbReference type="SUPFAM" id="SSF51430">
    <property type="entry name" value="NAD(P)-linked oxidoreductase"/>
    <property type="match status" value="1"/>
</dbReference>
<evidence type="ECO:0000313" key="5">
    <source>
        <dbReference type="Proteomes" id="UP000275024"/>
    </source>
</evidence>
<dbReference type="Pfam" id="PF00248">
    <property type="entry name" value="Aldo_ket_red"/>
    <property type="match status" value="1"/>
</dbReference>
<dbReference type="RefSeq" id="WP_120697685.1">
    <property type="nucleotide sequence ID" value="NZ_RBDX01000010.1"/>
</dbReference>
<dbReference type="CDD" id="cd19090">
    <property type="entry name" value="AKR_AKR15A-like"/>
    <property type="match status" value="1"/>
</dbReference>
<gene>
    <name evidence="3" type="ORF">D7318_15455</name>
    <name evidence="2" type="ORF">D7319_14500</name>
</gene>
<evidence type="ECO:0000313" key="2">
    <source>
        <dbReference type="EMBL" id="RKN08605.1"/>
    </source>
</evidence>
<dbReference type="Proteomes" id="UP000275024">
    <property type="component" value="Unassembled WGS sequence"/>
</dbReference>
<organism evidence="2 5">
    <name type="scientific">Streptomyces radicis</name>
    <dbReference type="NCBI Taxonomy" id="1750517"/>
    <lineage>
        <taxon>Bacteria</taxon>
        <taxon>Bacillati</taxon>
        <taxon>Actinomycetota</taxon>
        <taxon>Actinomycetes</taxon>
        <taxon>Kitasatosporales</taxon>
        <taxon>Streptomycetaceae</taxon>
        <taxon>Streptomyces</taxon>
    </lineage>
</organism>
<name>A0A3A9W5Y1_9ACTN</name>
<keyword evidence="4" id="KW-1185">Reference proteome</keyword>
<dbReference type="InterPro" id="IPR036812">
    <property type="entry name" value="NAD(P)_OxRdtase_dom_sf"/>
</dbReference>
<dbReference type="GO" id="GO:0005829">
    <property type="term" value="C:cytosol"/>
    <property type="evidence" value="ECO:0007669"/>
    <property type="project" value="TreeGrafter"/>
</dbReference>
<evidence type="ECO:0000313" key="4">
    <source>
        <dbReference type="Proteomes" id="UP000268652"/>
    </source>
</evidence>
<sequence length="320" mass="33610">MSVGPGAFPRRPLGGTSLAVPEICFGGGPLSSMPTAFGYEVPEERAVATVRAVLDSGAAFLDTAAGYGDDGRGERVVGAALAERGGLPPGAVLATKVDRDPVTGDFSAAQVRRSFEGSLERLGLSRVQLLYLHDPEHIPFERAVAPGGPVDELVRIHEEGLAAHIGVAGGPVDLMGRYVATGAFEVLLTHNRWTLIDRSADALIDAARAAGLAVVNAAPFGGGILAKGPDAHGRYAYREADDVILGRVREIEAACARHDVPLAAAAIQFSTKDPRIASTVIGVTRPERVEETLRLARLPVPDELWPVVEGLAAPPSHWQH</sequence>
<accession>A0A3A9W5Y1</accession>
<dbReference type="EMBL" id="RBDY01000010">
    <property type="protein sequence ID" value="RKN21763.1"/>
    <property type="molecule type" value="Genomic_DNA"/>
</dbReference>
<dbReference type="EMBL" id="RBDX01000010">
    <property type="protein sequence ID" value="RKN08605.1"/>
    <property type="molecule type" value="Genomic_DNA"/>
</dbReference>